<dbReference type="AlphaFoldDB" id="J9FKQ0"/>
<evidence type="ECO:0000313" key="1">
    <source>
        <dbReference type="EMBL" id="EJW95003.1"/>
    </source>
</evidence>
<accession>J9FKQ0</accession>
<reference evidence="1" key="1">
    <citation type="journal article" date="2012" name="PLoS ONE">
        <title>Gene sets for utilization of primary and secondary nutrition supplies in the distal gut of endangered iberian lynx.</title>
        <authorList>
            <person name="Alcaide M."/>
            <person name="Messina E."/>
            <person name="Richter M."/>
            <person name="Bargiela R."/>
            <person name="Peplies J."/>
            <person name="Huws S.A."/>
            <person name="Newbold C.J."/>
            <person name="Golyshin P.N."/>
            <person name="Simon M.A."/>
            <person name="Lopez G."/>
            <person name="Yakimov M.M."/>
            <person name="Ferrer M."/>
        </authorList>
    </citation>
    <scope>NUCLEOTIDE SEQUENCE</scope>
</reference>
<comment type="caution">
    <text evidence="1">The sequence shown here is derived from an EMBL/GenBank/DDBJ whole genome shotgun (WGS) entry which is preliminary data.</text>
</comment>
<dbReference type="EMBL" id="AMCI01006056">
    <property type="protein sequence ID" value="EJW95003.1"/>
    <property type="molecule type" value="Genomic_DNA"/>
</dbReference>
<proteinExistence type="predicted"/>
<protein>
    <submittedName>
        <fullName evidence="1">Uncharacterized protein</fullName>
    </submittedName>
</protein>
<gene>
    <name evidence="1" type="ORF">EVA_16892</name>
</gene>
<sequence>MISDITTLSLVQEVFVKLLEQALKKMETSSVNQLEPTLMVKLQQYRMVLWKSTERHM</sequence>
<name>J9FKQ0_9ZZZZ</name>
<organism evidence="1">
    <name type="scientific">gut metagenome</name>
    <dbReference type="NCBI Taxonomy" id="749906"/>
    <lineage>
        <taxon>unclassified sequences</taxon>
        <taxon>metagenomes</taxon>
        <taxon>organismal metagenomes</taxon>
    </lineage>
</organism>